<protein>
    <submittedName>
        <fullName evidence="3">Sigma-70 family RNA polymerase sigma factor</fullName>
    </submittedName>
</protein>
<dbReference type="Gene3D" id="1.10.1740.10">
    <property type="match status" value="1"/>
</dbReference>
<evidence type="ECO:0000313" key="3">
    <source>
        <dbReference type="EMBL" id="TQF14581.1"/>
    </source>
</evidence>
<evidence type="ECO:0000259" key="2">
    <source>
        <dbReference type="Pfam" id="PF04542"/>
    </source>
</evidence>
<reference evidence="3 4" key="1">
    <citation type="submission" date="2019-06" db="EMBL/GenBank/DDBJ databases">
        <authorList>
            <person name="Livingstone P."/>
            <person name="Whitworth D."/>
        </authorList>
    </citation>
    <scope>NUCLEOTIDE SEQUENCE [LARGE SCALE GENOMIC DNA]</scope>
    <source>
        <strain evidence="3 4">AM401</strain>
    </source>
</reference>
<dbReference type="EMBL" id="VIFM01000065">
    <property type="protein sequence ID" value="TQF14581.1"/>
    <property type="molecule type" value="Genomic_DNA"/>
</dbReference>
<evidence type="ECO:0000256" key="1">
    <source>
        <dbReference type="SAM" id="Coils"/>
    </source>
</evidence>
<keyword evidence="1" id="KW-0175">Coiled coil</keyword>
<dbReference type="GO" id="GO:0003700">
    <property type="term" value="F:DNA-binding transcription factor activity"/>
    <property type="evidence" value="ECO:0007669"/>
    <property type="project" value="InterPro"/>
</dbReference>
<dbReference type="AlphaFoldDB" id="A0A540WZZ1"/>
<comment type="caution">
    <text evidence="3">The sequence shown here is derived from an EMBL/GenBank/DDBJ whole genome shotgun (WGS) entry which is preliminary data.</text>
</comment>
<dbReference type="InterPro" id="IPR013325">
    <property type="entry name" value="RNA_pol_sigma_r2"/>
</dbReference>
<organism evidence="3 4">
    <name type="scientific">Myxococcus llanfairpwllgwyngyllgogerychwyrndrobwllllantysiliogogogochensis</name>
    <dbReference type="NCBI Taxonomy" id="2590453"/>
    <lineage>
        <taxon>Bacteria</taxon>
        <taxon>Pseudomonadati</taxon>
        <taxon>Myxococcota</taxon>
        <taxon>Myxococcia</taxon>
        <taxon>Myxococcales</taxon>
        <taxon>Cystobacterineae</taxon>
        <taxon>Myxococcaceae</taxon>
        <taxon>Myxococcus</taxon>
    </lineage>
</organism>
<dbReference type="GO" id="GO:0006352">
    <property type="term" value="P:DNA-templated transcription initiation"/>
    <property type="evidence" value="ECO:0007669"/>
    <property type="project" value="InterPro"/>
</dbReference>
<feature type="coiled-coil region" evidence="1">
    <location>
        <begin position="180"/>
        <end position="207"/>
    </location>
</feature>
<name>A0A540WZZ1_9BACT</name>
<feature type="domain" description="RNA polymerase sigma-70 region 2" evidence="2">
    <location>
        <begin position="42"/>
        <end position="102"/>
    </location>
</feature>
<evidence type="ECO:0000313" key="4">
    <source>
        <dbReference type="Proteomes" id="UP000315369"/>
    </source>
</evidence>
<proteinExistence type="predicted"/>
<dbReference type="Proteomes" id="UP000315369">
    <property type="component" value="Unassembled WGS sequence"/>
</dbReference>
<dbReference type="OrthoDB" id="5524536at2"/>
<sequence length="220" mass="25280">MNVEPGGVSGAEVAVPREQAEEVLHVLCTRGEYGKAVELAMRTYGPELRRLMASVLHHPELAKDAFGLFSENLVKGLPGFRWESSFRTWAYRLARNACYHQLHSPALREQPVSEPAANEPQRHRTDTHPWQRTAVKERFRALREQLEPQERMLLMLRVDQRQPWTEIARVMVESDEPLTREALNRRAAALRQQFQRVKARLRALAIEQGVISAEKVESAE</sequence>
<gene>
    <name evidence="3" type="ORF">FJV41_18050</name>
</gene>
<keyword evidence="4" id="KW-1185">Reference proteome</keyword>
<dbReference type="SUPFAM" id="SSF88946">
    <property type="entry name" value="Sigma2 domain of RNA polymerase sigma factors"/>
    <property type="match status" value="1"/>
</dbReference>
<dbReference type="InterPro" id="IPR007627">
    <property type="entry name" value="RNA_pol_sigma70_r2"/>
</dbReference>
<dbReference type="NCBIfam" id="TIGR02937">
    <property type="entry name" value="sigma70-ECF"/>
    <property type="match status" value="1"/>
</dbReference>
<dbReference type="InterPro" id="IPR014284">
    <property type="entry name" value="RNA_pol_sigma-70_dom"/>
</dbReference>
<accession>A0A540WZZ1</accession>
<dbReference type="Pfam" id="PF04542">
    <property type="entry name" value="Sigma70_r2"/>
    <property type="match status" value="1"/>
</dbReference>